<dbReference type="PANTHER" id="PTHR30221:SF1">
    <property type="entry name" value="SMALL-CONDUCTANCE MECHANOSENSITIVE CHANNEL"/>
    <property type="match status" value="1"/>
</dbReference>
<feature type="domain" description="Mechanosensitive ion channel MscS" evidence="8">
    <location>
        <begin position="120"/>
        <end position="186"/>
    </location>
</feature>
<dbReference type="Gene3D" id="3.30.70.100">
    <property type="match status" value="1"/>
</dbReference>
<dbReference type="AlphaFoldDB" id="A0A1T4T0E4"/>
<dbReference type="InterPro" id="IPR045275">
    <property type="entry name" value="MscS_archaea/bacteria_type"/>
</dbReference>
<dbReference type="STRING" id="634771.SAMN04488128_103909"/>
<sequence>MHYSPILAGEWTGYQALILDKLYRWGTAAIRMLPNLVVAIIVLVMFWLLARLLRGFANRLVWKVTETAAISGLVASTVYLLVLLMGLFISLNVLRLDKAVTSLLAGAGIIGLALGFAFQDLTANFISGIFITFRKPFAVGHVIETNGFTGTVNNIRLRSTTMITADGLHVIIPNKDIFQKPIINHSLTPLRRITLTFTLPAGERLPEAEKIMLDRVQESKAVMTNRPRTVRFDSIDGGNVKALLCCWVDNEQEGTYEDTVHELIVNVTGALKKAGIL</sequence>
<evidence type="ECO:0000256" key="3">
    <source>
        <dbReference type="ARBA" id="ARBA00022475"/>
    </source>
</evidence>
<evidence type="ECO:0000313" key="10">
    <source>
        <dbReference type="Proteomes" id="UP000190367"/>
    </source>
</evidence>
<protein>
    <submittedName>
        <fullName evidence="9">Mechanosensitive ion channel</fullName>
    </submittedName>
</protein>
<dbReference type="InterPro" id="IPR006686">
    <property type="entry name" value="MscS_channel_CS"/>
</dbReference>
<dbReference type="SUPFAM" id="SSF82861">
    <property type="entry name" value="Mechanosensitive channel protein MscS (YggB), transmembrane region"/>
    <property type="match status" value="1"/>
</dbReference>
<dbReference type="InterPro" id="IPR011014">
    <property type="entry name" value="MscS_channel_TM-2"/>
</dbReference>
<keyword evidence="4 7" id="KW-0812">Transmembrane</keyword>
<dbReference type="OrthoDB" id="1522493at2"/>
<keyword evidence="10" id="KW-1185">Reference proteome</keyword>
<gene>
    <name evidence="9" type="ORF">SAMN04488128_103909</name>
</gene>
<dbReference type="Pfam" id="PF05552">
    <property type="entry name" value="MS_channel_1st_1"/>
    <property type="match status" value="1"/>
</dbReference>
<name>A0A1T4T0E4_9BACT</name>
<dbReference type="Gene3D" id="2.30.30.60">
    <property type="match status" value="1"/>
</dbReference>
<dbReference type="InterPro" id="IPR011066">
    <property type="entry name" value="MscS_channel_C_sf"/>
</dbReference>
<organism evidence="9 10">
    <name type="scientific">Chitinophaga eiseniae</name>
    <dbReference type="NCBI Taxonomy" id="634771"/>
    <lineage>
        <taxon>Bacteria</taxon>
        <taxon>Pseudomonadati</taxon>
        <taxon>Bacteroidota</taxon>
        <taxon>Chitinophagia</taxon>
        <taxon>Chitinophagales</taxon>
        <taxon>Chitinophagaceae</taxon>
        <taxon>Chitinophaga</taxon>
    </lineage>
</organism>
<dbReference type="GO" id="GO:0005886">
    <property type="term" value="C:plasma membrane"/>
    <property type="evidence" value="ECO:0007669"/>
    <property type="project" value="UniProtKB-SubCell"/>
</dbReference>
<keyword evidence="6 7" id="KW-0472">Membrane</keyword>
<dbReference type="InterPro" id="IPR010920">
    <property type="entry name" value="LSM_dom_sf"/>
</dbReference>
<dbReference type="InterPro" id="IPR023408">
    <property type="entry name" value="MscS_beta-dom_sf"/>
</dbReference>
<evidence type="ECO:0000256" key="5">
    <source>
        <dbReference type="ARBA" id="ARBA00022989"/>
    </source>
</evidence>
<keyword evidence="5 7" id="KW-1133">Transmembrane helix</keyword>
<dbReference type="InterPro" id="IPR008910">
    <property type="entry name" value="MSC_TM_helix"/>
</dbReference>
<proteinExistence type="inferred from homology"/>
<dbReference type="InterPro" id="IPR006685">
    <property type="entry name" value="MscS_channel_2nd"/>
</dbReference>
<feature type="transmembrane region" description="Helical" evidence="7">
    <location>
        <begin position="28"/>
        <end position="49"/>
    </location>
</feature>
<keyword evidence="3" id="KW-1003">Cell membrane</keyword>
<evidence type="ECO:0000256" key="6">
    <source>
        <dbReference type="ARBA" id="ARBA00023136"/>
    </source>
</evidence>
<accession>A0A1T4T0E4</accession>
<dbReference type="Pfam" id="PF00924">
    <property type="entry name" value="MS_channel_2nd"/>
    <property type="match status" value="1"/>
</dbReference>
<dbReference type="SUPFAM" id="SSF82689">
    <property type="entry name" value="Mechanosensitive channel protein MscS (YggB), C-terminal domain"/>
    <property type="match status" value="1"/>
</dbReference>
<comment type="similarity">
    <text evidence="2">Belongs to the MscS (TC 1.A.23) family.</text>
</comment>
<evidence type="ECO:0000259" key="8">
    <source>
        <dbReference type="Pfam" id="PF00924"/>
    </source>
</evidence>
<evidence type="ECO:0000256" key="1">
    <source>
        <dbReference type="ARBA" id="ARBA00004651"/>
    </source>
</evidence>
<evidence type="ECO:0000256" key="4">
    <source>
        <dbReference type="ARBA" id="ARBA00022692"/>
    </source>
</evidence>
<dbReference type="SUPFAM" id="SSF50182">
    <property type="entry name" value="Sm-like ribonucleoproteins"/>
    <property type="match status" value="1"/>
</dbReference>
<dbReference type="GO" id="GO:0008381">
    <property type="term" value="F:mechanosensitive monoatomic ion channel activity"/>
    <property type="evidence" value="ECO:0007669"/>
    <property type="project" value="InterPro"/>
</dbReference>
<dbReference type="Proteomes" id="UP000190367">
    <property type="component" value="Unassembled WGS sequence"/>
</dbReference>
<comment type="subcellular location">
    <subcellularLocation>
        <location evidence="1">Cell membrane</location>
        <topology evidence="1">Multi-pass membrane protein</topology>
    </subcellularLocation>
</comment>
<evidence type="ECO:0000313" key="9">
    <source>
        <dbReference type="EMBL" id="SKA33877.1"/>
    </source>
</evidence>
<dbReference type="EMBL" id="FUWZ01000003">
    <property type="protein sequence ID" value="SKA33877.1"/>
    <property type="molecule type" value="Genomic_DNA"/>
</dbReference>
<dbReference type="PANTHER" id="PTHR30221">
    <property type="entry name" value="SMALL-CONDUCTANCE MECHANOSENSITIVE CHANNEL"/>
    <property type="match status" value="1"/>
</dbReference>
<evidence type="ECO:0000256" key="2">
    <source>
        <dbReference type="ARBA" id="ARBA00008017"/>
    </source>
</evidence>
<evidence type="ECO:0000256" key="7">
    <source>
        <dbReference type="SAM" id="Phobius"/>
    </source>
</evidence>
<dbReference type="PROSITE" id="PS01246">
    <property type="entry name" value="UPF0003"/>
    <property type="match status" value="1"/>
</dbReference>
<reference evidence="10" key="1">
    <citation type="submission" date="2017-02" db="EMBL/GenBank/DDBJ databases">
        <authorList>
            <person name="Varghese N."/>
            <person name="Submissions S."/>
        </authorList>
    </citation>
    <scope>NUCLEOTIDE SEQUENCE [LARGE SCALE GENOMIC DNA]</scope>
    <source>
        <strain evidence="10">DSM 22224</strain>
    </source>
</reference>
<dbReference type="RefSeq" id="WP_078671229.1">
    <property type="nucleotide sequence ID" value="NZ_FUWZ01000003.1"/>
</dbReference>
<dbReference type="Gene3D" id="1.10.287.1260">
    <property type="match status" value="1"/>
</dbReference>
<feature type="transmembrane region" description="Helical" evidence="7">
    <location>
        <begin position="70"/>
        <end position="93"/>
    </location>
</feature>
<feature type="transmembrane region" description="Helical" evidence="7">
    <location>
        <begin position="99"/>
        <end position="118"/>
    </location>
</feature>